<name>A0A5C3E752_9BASI</name>
<feature type="compositionally biased region" description="Pro residues" evidence="1">
    <location>
        <begin position="305"/>
        <end position="319"/>
    </location>
</feature>
<feature type="compositionally biased region" description="Polar residues" evidence="1">
    <location>
        <begin position="191"/>
        <end position="209"/>
    </location>
</feature>
<evidence type="ECO:0000256" key="1">
    <source>
        <dbReference type="SAM" id="MobiDB-lite"/>
    </source>
</evidence>
<dbReference type="AlphaFoldDB" id="A0A5C3E752"/>
<feature type="compositionally biased region" description="Polar residues" evidence="1">
    <location>
        <begin position="1"/>
        <end position="12"/>
    </location>
</feature>
<reference evidence="2 3" key="1">
    <citation type="submission" date="2018-03" db="EMBL/GenBank/DDBJ databases">
        <authorList>
            <person name="Guldener U."/>
        </authorList>
    </citation>
    <scope>NUCLEOTIDE SEQUENCE [LARGE SCALE GENOMIC DNA]</scope>
    <source>
        <strain evidence="2 3">NBRC100155</strain>
    </source>
</reference>
<proteinExistence type="predicted"/>
<feature type="region of interest" description="Disordered" evidence="1">
    <location>
        <begin position="1"/>
        <end position="266"/>
    </location>
</feature>
<dbReference type="Proteomes" id="UP000324022">
    <property type="component" value="Unassembled WGS sequence"/>
</dbReference>
<feature type="compositionally biased region" description="Basic and acidic residues" evidence="1">
    <location>
        <begin position="140"/>
        <end position="152"/>
    </location>
</feature>
<feature type="compositionally biased region" description="Polar residues" evidence="1">
    <location>
        <begin position="168"/>
        <end position="177"/>
    </location>
</feature>
<feature type="compositionally biased region" description="Basic and acidic residues" evidence="1">
    <location>
        <begin position="334"/>
        <end position="343"/>
    </location>
</feature>
<accession>A0A5C3E752</accession>
<keyword evidence="3" id="KW-1185">Reference proteome</keyword>
<dbReference type="OrthoDB" id="2555863at2759"/>
<gene>
    <name evidence="2" type="ORF">UTRI_03258_B</name>
</gene>
<sequence length="427" mass="46625">MSLTGTSQTLRAMTQDKQKGSPGFFSVLLGRGTADPSGSTQAATEKLPREESRTTQPSQSAFLQGRAYAQGRAPYAAEVTAPPRSSMARDRIRTDAKRDASAPRPHSTAAFEAAVRNHNATLTDRSKPNTRPPVSSMRSPHKDTFVDAKESQEAQGESSTKARHSRKVSFNTPTSSLRKGKIGASRMDEAGSSQDSFFSPSAPRPTSKSTKPKYTRSSSSSKAELEERNWNSSTATLQNKDEPRSRSSKHRRSKVSSYPLATDAYGDSFQAVRVSGPDRVVIVPVTPSSTEEEFMPEKRHLSAVPAPPPALRRPGPAPIVPHASASKRISQDVSMRKSGDVQHSRSHRTRSNHDTDASVAKQSSRSRSRPDKMTPRNSTSTRPFPEPVGTTVLSQNMARARSGDRNQSTMSMFHERPSNTRIKAQRA</sequence>
<dbReference type="EMBL" id="OOIN01000011">
    <property type="protein sequence ID" value="SPO25331.1"/>
    <property type="molecule type" value="Genomic_DNA"/>
</dbReference>
<evidence type="ECO:0000313" key="2">
    <source>
        <dbReference type="EMBL" id="SPO25331.1"/>
    </source>
</evidence>
<evidence type="ECO:0000313" key="3">
    <source>
        <dbReference type="Proteomes" id="UP000324022"/>
    </source>
</evidence>
<organism evidence="2 3">
    <name type="scientific">Ustilago trichophora</name>
    <dbReference type="NCBI Taxonomy" id="86804"/>
    <lineage>
        <taxon>Eukaryota</taxon>
        <taxon>Fungi</taxon>
        <taxon>Dikarya</taxon>
        <taxon>Basidiomycota</taxon>
        <taxon>Ustilaginomycotina</taxon>
        <taxon>Ustilaginomycetes</taxon>
        <taxon>Ustilaginales</taxon>
        <taxon>Ustilaginaceae</taxon>
        <taxon>Ustilago</taxon>
    </lineage>
</organism>
<feature type="compositionally biased region" description="Basic and acidic residues" evidence="1">
    <location>
        <begin position="87"/>
        <end position="101"/>
    </location>
</feature>
<protein>
    <submittedName>
        <fullName evidence="2">Uncharacterized protein</fullName>
    </submittedName>
</protein>
<feature type="region of interest" description="Disordered" evidence="1">
    <location>
        <begin position="287"/>
        <end position="427"/>
    </location>
</feature>